<dbReference type="NCBIfam" id="NF002270">
    <property type="entry name" value="PRK01202.1"/>
    <property type="match status" value="1"/>
</dbReference>
<dbReference type="PROSITE" id="PS00189">
    <property type="entry name" value="LIPOYL"/>
    <property type="match status" value="1"/>
</dbReference>
<dbReference type="InterPro" id="IPR033753">
    <property type="entry name" value="GCV_H/Fam206"/>
</dbReference>
<evidence type="ECO:0000259" key="5">
    <source>
        <dbReference type="PROSITE" id="PS50968"/>
    </source>
</evidence>
<dbReference type="GO" id="GO:0009249">
    <property type="term" value="P:protein lipoylation"/>
    <property type="evidence" value="ECO:0007669"/>
    <property type="project" value="TreeGrafter"/>
</dbReference>
<gene>
    <name evidence="3" type="primary">gcvH</name>
    <name evidence="6" type="ORF">Ga0074812_12879</name>
</gene>
<dbReference type="GO" id="GO:0005829">
    <property type="term" value="C:cytosol"/>
    <property type="evidence" value="ECO:0007669"/>
    <property type="project" value="TreeGrafter"/>
</dbReference>
<dbReference type="SUPFAM" id="SSF51230">
    <property type="entry name" value="Single hybrid motif"/>
    <property type="match status" value="1"/>
</dbReference>
<evidence type="ECO:0000256" key="2">
    <source>
        <dbReference type="ARBA" id="ARBA00022823"/>
    </source>
</evidence>
<evidence type="ECO:0000313" key="6">
    <source>
        <dbReference type="EMBL" id="CUU59507.1"/>
    </source>
</evidence>
<comment type="function">
    <text evidence="3">The glycine cleavage system catalyzes the degradation of glycine. The H protein shuttles the methylamine group of glycine from the P protein to the T protein.</text>
</comment>
<proteinExistence type="inferred from homology"/>
<dbReference type="InterPro" id="IPR017453">
    <property type="entry name" value="GCV_H_sub"/>
</dbReference>
<sequence length="137" mass="14963">MFDTTTQEAIALYPDDLKYTREHEWARADGNRVRVGITAYAQEALGDIVFVSLPEVGEEVSEGEPCGEVESTKSVSDIYAPVSGTVTARNEVLSSAPELVNSDPYGDGWLVEVTVADPSVLDELLDAAQYRDHVKEQ</sequence>
<evidence type="ECO:0000256" key="4">
    <source>
        <dbReference type="PIRSR" id="PIRSR617453-50"/>
    </source>
</evidence>
<dbReference type="PANTHER" id="PTHR11715">
    <property type="entry name" value="GLYCINE CLEAVAGE SYSTEM H PROTEIN"/>
    <property type="match status" value="1"/>
</dbReference>
<accession>A0A0S4QVH0</accession>
<reference evidence="7" key="1">
    <citation type="submission" date="2015-11" db="EMBL/GenBank/DDBJ databases">
        <authorList>
            <person name="Varghese N."/>
        </authorList>
    </citation>
    <scope>NUCLEOTIDE SEQUENCE [LARGE SCALE GENOMIC DNA]</scope>
    <source>
        <strain evidence="7">DSM 45899</strain>
    </source>
</reference>
<dbReference type="EMBL" id="FAOZ01000028">
    <property type="protein sequence ID" value="CUU59507.1"/>
    <property type="molecule type" value="Genomic_DNA"/>
</dbReference>
<organism evidence="6 7">
    <name type="scientific">Parafrankia irregularis</name>
    <dbReference type="NCBI Taxonomy" id="795642"/>
    <lineage>
        <taxon>Bacteria</taxon>
        <taxon>Bacillati</taxon>
        <taxon>Actinomycetota</taxon>
        <taxon>Actinomycetes</taxon>
        <taxon>Frankiales</taxon>
        <taxon>Frankiaceae</taxon>
        <taxon>Parafrankia</taxon>
    </lineage>
</organism>
<dbReference type="Gene3D" id="2.40.50.100">
    <property type="match status" value="1"/>
</dbReference>
<dbReference type="AlphaFoldDB" id="A0A0S4QVH0"/>
<dbReference type="InterPro" id="IPR002930">
    <property type="entry name" value="GCV_H"/>
</dbReference>
<dbReference type="NCBIfam" id="TIGR00527">
    <property type="entry name" value="gcvH"/>
    <property type="match status" value="1"/>
</dbReference>
<name>A0A0S4QVH0_9ACTN</name>
<dbReference type="InterPro" id="IPR003016">
    <property type="entry name" value="2-oxoA_DH_lipoyl-BS"/>
</dbReference>
<comment type="similarity">
    <text evidence="1 3">Belongs to the GcvH family.</text>
</comment>
<dbReference type="Proteomes" id="UP000198802">
    <property type="component" value="Unassembled WGS sequence"/>
</dbReference>
<comment type="subunit">
    <text evidence="3">The glycine cleavage system is composed of four proteins: P, T, L and H.</text>
</comment>
<protein>
    <recommendedName>
        <fullName evidence="3">Glycine cleavage system H protein</fullName>
    </recommendedName>
</protein>
<evidence type="ECO:0000256" key="3">
    <source>
        <dbReference type="HAMAP-Rule" id="MF_00272"/>
    </source>
</evidence>
<feature type="modified residue" description="N6-lipoyllysine" evidence="3 4">
    <location>
        <position position="73"/>
    </location>
</feature>
<dbReference type="PANTHER" id="PTHR11715:SF3">
    <property type="entry name" value="GLYCINE CLEAVAGE SYSTEM H PROTEIN-RELATED"/>
    <property type="match status" value="1"/>
</dbReference>
<dbReference type="Pfam" id="PF01597">
    <property type="entry name" value="GCV_H"/>
    <property type="match status" value="1"/>
</dbReference>
<dbReference type="InterPro" id="IPR011053">
    <property type="entry name" value="Single_hybrid_motif"/>
</dbReference>
<keyword evidence="7" id="KW-1185">Reference proteome</keyword>
<feature type="domain" description="Lipoyl-binding" evidence="5">
    <location>
        <begin position="32"/>
        <end position="114"/>
    </location>
</feature>
<dbReference type="PROSITE" id="PS50968">
    <property type="entry name" value="BIOTINYL_LIPOYL"/>
    <property type="match status" value="1"/>
</dbReference>
<evidence type="ECO:0000256" key="1">
    <source>
        <dbReference type="ARBA" id="ARBA00009249"/>
    </source>
</evidence>
<comment type="cofactor">
    <cofactor evidence="3">
        <name>(R)-lipoate</name>
        <dbReference type="ChEBI" id="CHEBI:83088"/>
    </cofactor>
    <text evidence="3">Binds 1 lipoyl cofactor covalently.</text>
</comment>
<evidence type="ECO:0000313" key="7">
    <source>
        <dbReference type="Proteomes" id="UP000198802"/>
    </source>
</evidence>
<dbReference type="GO" id="GO:0005960">
    <property type="term" value="C:glycine cleavage complex"/>
    <property type="evidence" value="ECO:0007669"/>
    <property type="project" value="InterPro"/>
</dbReference>
<dbReference type="GO" id="GO:0019464">
    <property type="term" value="P:glycine decarboxylation via glycine cleavage system"/>
    <property type="evidence" value="ECO:0007669"/>
    <property type="project" value="UniProtKB-UniRule"/>
</dbReference>
<keyword evidence="2 3" id="KW-0450">Lipoyl</keyword>
<dbReference type="CDD" id="cd06848">
    <property type="entry name" value="GCS_H"/>
    <property type="match status" value="1"/>
</dbReference>
<dbReference type="InterPro" id="IPR000089">
    <property type="entry name" value="Biotin_lipoyl"/>
</dbReference>
<dbReference type="HAMAP" id="MF_00272">
    <property type="entry name" value="GcvH"/>
    <property type="match status" value="1"/>
</dbReference>